<comment type="caution">
    <text evidence="2">The sequence shown here is derived from an EMBL/GenBank/DDBJ whole genome shotgun (WGS) entry which is preliminary data.</text>
</comment>
<proteinExistence type="predicted"/>
<dbReference type="Proteomes" id="UP001629244">
    <property type="component" value="Unassembled WGS sequence"/>
</dbReference>
<sequence length="133" mass="14701">MSNEQQAALVENAIANAEATAQNVTREVRRERLAERAEERDDWIGTWTGVEGMMLTIARGDAPGRYRITNKWGLDAEDAGTYNGRASARGIVFRRGKERVRLVAGDGEATGMKWLADKKDCLIVAPGEGYCRD</sequence>
<dbReference type="RefSeq" id="WP_408077026.1">
    <property type="nucleotide sequence ID" value="NZ_JBELQC010000001.1"/>
</dbReference>
<evidence type="ECO:0000256" key="1">
    <source>
        <dbReference type="SAM" id="Coils"/>
    </source>
</evidence>
<evidence type="ECO:0000313" key="2">
    <source>
        <dbReference type="EMBL" id="MFL9840072.1"/>
    </source>
</evidence>
<gene>
    <name evidence="2" type="ORF">ABS767_03770</name>
</gene>
<dbReference type="EMBL" id="JBELQC010000001">
    <property type="protein sequence ID" value="MFL9840072.1"/>
    <property type="molecule type" value="Genomic_DNA"/>
</dbReference>
<feature type="coiled-coil region" evidence="1">
    <location>
        <begin position="7"/>
        <end position="34"/>
    </location>
</feature>
<organism evidence="2 3">
    <name type="scientific">Sphingomonas plantiphila</name>
    <dbReference type="NCBI Taxonomy" id="3163295"/>
    <lineage>
        <taxon>Bacteria</taxon>
        <taxon>Pseudomonadati</taxon>
        <taxon>Pseudomonadota</taxon>
        <taxon>Alphaproteobacteria</taxon>
        <taxon>Sphingomonadales</taxon>
        <taxon>Sphingomonadaceae</taxon>
        <taxon>Sphingomonas</taxon>
    </lineage>
</organism>
<keyword evidence="1" id="KW-0175">Coiled coil</keyword>
<keyword evidence="3" id="KW-1185">Reference proteome</keyword>
<reference evidence="2 3" key="1">
    <citation type="submission" date="2024-06" db="EMBL/GenBank/DDBJ databases">
        <authorList>
            <person name="Kaempfer P."/>
            <person name="Viver T."/>
        </authorList>
    </citation>
    <scope>NUCLEOTIDE SEQUENCE [LARGE SCALE GENOMIC DNA]</scope>
    <source>
        <strain evidence="2 3">ST-64</strain>
    </source>
</reference>
<protein>
    <submittedName>
        <fullName evidence="2">Uncharacterized protein</fullName>
    </submittedName>
</protein>
<evidence type="ECO:0000313" key="3">
    <source>
        <dbReference type="Proteomes" id="UP001629244"/>
    </source>
</evidence>
<name>A0ABW8YJK5_9SPHN</name>
<accession>A0ABW8YJK5</accession>